<protein>
    <submittedName>
        <fullName evidence="3">TIR domain-containing protein</fullName>
    </submittedName>
</protein>
<evidence type="ECO:0000259" key="2">
    <source>
        <dbReference type="PROSITE" id="PS50104"/>
    </source>
</evidence>
<dbReference type="InterPro" id="IPR000157">
    <property type="entry name" value="TIR_dom"/>
</dbReference>
<gene>
    <name evidence="3" type="ORF">LV75_000464</name>
</gene>
<proteinExistence type="predicted"/>
<dbReference type="RefSeq" id="WP_253884907.1">
    <property type="nucleotide sequence ID" value="NZ_BAAAVB010000026.1"/>
</dbReference>
<evidence type="ECO:0000256" key="1">
    <source>
        <dbReference type="SAM" id="MobiDB-lite"/>
    </source>
</evidence>
<dbReference type="Pfam" id="PF13676">
    <property type="entry name" value="TIR_2"/>
    <property type="match status" value="1"/>
</dbReference>
<dbReference type="InterPro" id="IPR035897">
    <property type="entry name" value="Toll_tir_struct_dom_sf"/>
</dbReference>
<sequence length="221" mass="25671">MTGYRYDVFISYSRKGCAQQWLLNHFYERLIDCLLGEMSYTPRVYMDRLSIAKGSHWPSDLQQALLHSKTIVPLFTPPYFRSPWCMAEFHSMRERQQKLGIGGGRIPQGLIYPVLYSDSDNFPPEAREFSWWNFKDVSNPDPVYQMTRDYPRFHDRVAEFAADLAKVLEQVPQWEPDWPLVVTPDPVLMPPPLIPRFGDPAQRAQSLPATDLDGAERMAEE</sequence>
<keyword evidence="4" id="KW-1185">Reference proteome</keyword>
<dbReference type="Proteomes" id="UP001205185">
    <property type="component" value="Unassembled WGS sequence"/>
</dbReference>
<organism evidence="3 4">
    <name type="scientific">Actinokineospora diospyrosa</name>
    <dbReference type="NCBI Taxonomy" id="103728"/>
    <lineage>
        <taxon>Bacteria</taxon>
        <taxon>Bacillati</taxon>
        <taxon>Actinomycetota</taxon>
        <taxon>Actinomycetes</taxon>
        <taxon>Pseudonocardiales</taxon>
        <taxon>Pseudonocardiaceae</taxon>
        <taxon>Actinokineospora</taxon>
    </lineage>
</organism>
<comment type="caution">
    <text evidence="3">The sequence shown here is derived from an EMBL/GenBank/DDBJ whole genome shotgun (WGS) entry which is preliminary data.</text>
</comment>
<feature type="region of interest" description="Disordered" evidence="1">
    <location>
        <begin position="198"/>
        <end position="221"/>
    </location>
</feature>
<feature type="domain" description="TIR" evidence="2">
    <location>
        <begin position="4"/>
        <end position="168"/>
    </location>
</feature>
<dbReference type="PROSITE" id="PS50104">
    <property type="entry name" value="TIR"/>
    <property type="match status" value="1"/>
</dbReference>
<accession>A0ABT1I5X4</accession>
<dbReference type="Gene3D" id="3.40.50.10140">
    <property type="entry name" value="Toll/interleukin-1 receptor homology (TIR) domain"/>
    <property type="match status" value="1"/>
</dbReference>
<dbReference type="EMBL" id="JAMTCO010000001">
    <property type="protein sequence ID" value="MCP2267982.1"/>
    <property type="molecule type" value="Genomic_DNA"/>
</dbReference>
<dbReference type="SMART" id="SM00255">
    <property type="entry name" value="TIR"/>
    <property type="match status" value="1"/>
</dbReference>
<dbReference type="SUPFAM" id="SSF52200">
    <property type="entry name" value="Toll/Interleukin receptor TIR domain"/>
    <property type="match status" value="1"/>
</dbReference>
<evidence type="ECO:0000313" key="4">
    <source>
        <dbReference type="Proteomes" id="UP001205185"/>
    </source>
</evidence>
<name>A0ABT1I5X4_9PSEU</name>
<reference evidence="3 4" key="1">
    <citation type="submission" date="2022-06" db="EMBL/GenBank/DDBJ databases">
        <title>Genomic Encyclopedia of Archaeal and Bacterial Type Strains, Phase II (KMG-II): from individual species to whole genera.</title>
        <authorList>
            <person name="Goeker M."/>
        </authorList>
    </citation>
    <scope>NUCLEOTIDE SEQUENCE [LARGE SCALE GENOMIC DNA]</scope>
    <source>
        <strain evidence="3 4">DSM 44255</strain>
    </source>
</reference>
<evidence type="ECO:0000313" key="3">
    <source>
        <dbReference type="EMBL" id="MCP2267982.1"/>
    </source>
</evidence>